<sequence length="649" mass="69463">MPIPPPNLDDRSFQDIVDETKRLIPRFTPEWTNHNVSDPGVALIELFAWMSEMVLFRVNQVPERLYVHFLNLVGIEPFPPSVARTAVTFWLSGASDREVPVPAGTEVSTAPTADGAAVVFSTTEPGLVVPPVLRHVLTGRAGEETLQDGWDDLVYPGTSLTCFTSTPLAQDDALYLGFSTTIAAHVLRITVRAHAEGIGVDPRNPPLVWETWDGEVWVPATVHDDTTGGLNRDGTVLLVVPAEAQPLTLSGASASWLRARLVRPLPGQPTYQASPQLDELTVAAAGITVLAEHASAAPAEILGRSTGVPGQTFVVAHSPVARRRGEEQVRVVGHETSEAWTEVADFSASGPTDKHVVWDSITGEVRFGPTIRYPDGARVQHGAVPPDGAQVQVTGYRHGGGASGNVGPGTLTSLRATVPFVARATNLTPASGGVDAETVEEAKVRGPLTLRTGERAVTAGDFERITREASVEVARAVCLPRTDGAPGAVRMLVVPQVRKDPRDHRLDDFALSAPLVETVAHAIETRRLVGASVEVGTPYYQGVSVAVLVRALPGRSAPLLRQRVLDTITRYVNPLHGGPEGTGWQLDTDLTSAAIAQLVEPIEGVERIDEVVLFDYDLRNGTRVGAGRDTLRLAADALFLSAEHRVVVR</sequence>
<accession>A0AAF0Z5I1</accession>
<gene>
    <name evidence="1" type="ORF">SANBI_002615</name>
</gene>
<dbReference type="AlphaFoldDB" id="A0AAF0Z5I1"/>
<evidence type="ECO:0000313" key="2">
    <source>
        <dbReference type="Proteomes" id="UP001304340"/>
    </source>
</evidence>
<dbReference type="KEGG" id="sbil:SANBI_002615"/>
<keyword evidence="2" id="KW-1185">Reference proteome</keyword>
<dbReference type="NCBIfam" id="TIGR02243">
    <property type="entry name" value="putative baseplate assembly protein"/>
    <property type="match status" value="1"/>
</dbReference>
<evidence type="ECO:0000313" key="1">
    <source>
        <dbReference type="EMBL" id="WPF81326.1"/>
    </source>
</evidence>
<organism evidence="1 2">
    <name type="scientific">Sanguibacter biliveldensis</name>
    <dbReference type="NCBI Taxonomy" id="3030830"/>
    <lineage>
        <taxon>Bacteria</taxon>
        <taxon>Bacillati</taxon>
        <taxon>Actinomycetota</taxon>
        <taxon>Actinomycetes</taxon>
        <taxon>Micrococcales</taxon>
        <taxon>Sanguibacteraceae</taxon>
        <taxon>Sanguibacter</taxon>
    </lineage>
</organism>
<name>A0AAF0Z5I1_9MICO</name>
<protein>
    <submittedName>
        <fullName evidence="1">Baseplate assembly protein</fullName>
    </submittedName>
</protein>
<dbReference type="EMBL" id="CP138359">
    <property type="protein sequence ID" value="WPF81326.1"/>
    <property type="molecule type" value="Genomic_DNA"/>
</dbReference>
<reference evidence="2" key="1">
    <citation type="submission" date="2023-11" db="EMBL/GenBank/DDBJ databases">
        <authorList>
            <person name="Helweg L.P."/>
            <person name="Kiel A."/>
            <person name="Hitz F."/>
            <person name="Ruckert-Reed C."/>
            <person name="Busche T."/>
            <person name="Kaltschmidt B."/>
            <person name="Kaltschmidt C."/>
        </authorList>
    </citation>
    <scope>NUCLEOTIDE SEQUENCE [LARGE SCALE GENOMIC DNA]</scope>
    <source>
        <strain evidence="2">4.1</strain>
    </source>
</reference>
<dbReference type="Proteomes" id="UP001304340">
    <property type="component" value="Chromosome"/>
</dbReference>
<proteinExistence type="predicted"/>
<dbReference type="InterPro" id="IPR011749">
    <property type="entry name" value="CHP02243"/>
</dbReference>
<dbReference type="RefSeq" id="WP_319155693.1">
    <property type="nucleotide sequence ID" value="NZ_CP138359.1"/>
</dbReference>